<dbReference type="AlphaFoldDB" id="A0AAV2K1U6"/>
<name>A0AAV2K1U6_KNICA</name>
<reference evidence="2 3" key="1">
    <citation type="submission" date="2024-04" db="EMBL/GenBank/DDBJ databases">
        <authorList>
            <person name="Waldvogel A.-M."/>
            <person name="Schoenle A."/>
        </authorList>
    </citation>
    <scope>NUCLEOTIDE SEQUENCE [LARGE SCALE GENOMIC DNA]</scope>
</reference>
<dbReference type="EMBL" id="OZ035837">
    <property type="protein sequence ID" value="CAL1582112.1"/>
    <property type="molecule type" value="Genomic_DNA"/>
</dbReference>
<evidence type="ECO:0000313" key="2">
    <source>
        <dbReference type="EMBL" id="CAL1582112.1"/>
    </source>
</evidence>
<evidence type="ECO:0000256" key="1">
    <source>
        <dbReference type="SAM" id="MobiDB-lite"/>
    </source>
</evidence>
<accession>A0AAV2K1U6</accession>
<keyword evidence="3" id="KW-1185">Reference proteome</keyword>
<gene>
    <name evidence="2" type="ORF">KC01_LOCUS12788</name>
</gene>
<sequence>MGPNSPRAREGKYHVVTLLYDCRHHFHLQATAPSALTSLRTRSARLHSNPAVRSPRAPRWALTSRTEAEPRGPSAVGIPPVSEHKRFEPRPEAFVLMRVSP</sequence>
<proteinExistence type="predicted"/>
<organism evidence="2 3">
    <name type="scientific">Knipowitschia caucasica</name>
    <name type="common">Caucasian dwarf goby</name>
    <name type="synonym">Pomatoschistus caucasicus</name>
    <dbReference type="NCBI Taxonomy" id="637954"/>
    <lineage>
        <taxon>Eukaryota</taxon>
        <taxon>Metazoa</taxon>
        <taxon>Chordata</taxon>
        <taxon>Craniata</taxon>
        <taxon>Vertebrata</taxon>
        <taxon>Euteleostomi</taxon>
        <taxon>Actinopterygii</taxon>
        <taxon>Neopterygii</taxon>
        <taxon>Teleostei</taxon>
        <taxon>Neoteleostei</taxon>
        <taxon>Acanthomorphata</taxon>
        <taxon>Gobiaria</taxon>
        <taxon>Gobiiformes</taxon>
        <taxon>Gobioidei</taxon>
        <taxon>Gobiidae</taxon>
        <taxon>Gobiinae</taxon>
        <taxon>Knipowitschia</taxon>
    </lineage>
</organism>
<protein>
    <submittedName>
        <fullName evidence="2">Uncharacterized protein</fullName>
    </submittedName>
</protein>
<feature type="region of interest" description="Disordered" evidence="1">
    <location>
        <begin position="45"/>
        <end position="84"/>
    </location>
</feature>
<dbReference type="Proteomes" id="UP001497482">
    <property type="component" value="Chromosome 15"/>
</dbReference>
<evidence type="ECO:0000313" key="3">
    <source>
        <dbReference type="Proteomes" id="UP001497482"/>
    </source>
</evidence>